<reference evidence="1" key="2">
    <citation type="journal article" date="2022" name="New Phytol.">
        <title>Evolutionary transition to the ectomycorrhizal habit in the genomes of a hyperdiverse lineage of mushroom-forming fungi.</title>
        <authorList>
            <person name="Looney B."/>
            <person name="Miyauchi S."/>
            <person name="Morin E."/>
            <person name="Drula E."/>
            <person name="Courty P.E."/>
            <person name="Kohler A."/>
            <person name="Kuo A."/>
            <person name="LaButti K."/>
            <person name="Pangilinan J."/>
            <person name="Lipzen A."/>
            <person name="Riley R."/>
            <person name="Andreopoulos W."/>
            <person name="He G."/>
            <person name="Johnson J."/>
            <person name="Nolan M."/>
            <person name="Tritt A."/>
            <person name="Barry K.W."/>
            <person name="Grigoriev I.V."/>
            <person name="Nagy L.G."/>
            <person name="Hibbett D."/>
            <person name="Henrissat B."/>
            <person name="Matheny P.B."/>
            <person name="Labbe J."/>
            <person name="Martin F.M."/>
        </authorList>
    </citation>
    <scope>NUCLEOTIDE SEQUENCE</scope>
    <source>
        <strain evidence="1">HHB10654</strain>
    </source>
</reference>
<comment type="caution">
    <text evidence="1">The sequence shown here is derived from an EMBL/GenBank/DDBJ whole genome shotgun (WGS) entry which is preliminary data.</text>
</comment>
<sequence>MHERDKRVRGVGANNGRARAGGMWGCMCLYGAVMGGCMQGNLSRRRRRPASTNREKM</sequence>
<dbReference type="EMBL" id="MU277194">
    <property type="protein sequence ID" value="KAI0065896.1"/>
    <property type="molecule type" value="Genomic_DNA"/>
</dbReference>
<protein>
    <submittedName>
        <fullName evidence="1">Uncharacterized protein</fullName>
    </submittedName>
</protein>
<evidence type="ECO:0000313" key="2">
    <source>
        <dbReference type="Proteomes" id="UP000814140"/>
    </source>
</evidence>
<evidence type="ECO:0000313" key="1">
    <source>
        <dbReference type="EMBL" id="KAI0065896.1"/>
    </source>
</evidence>
<organism evidence="1 2">
    <name type="scientific">Artomyces pyxidatus</name>
    <dbReference type="NCBI Taxonomy" id="48021"/>
    <lineage>
        <taxon>Eukaryota</taxon>
        <taxon>Fungi</taxon>
        <taxon>Dikarya</taxon>
        <taxon>Basidiomycota</taxon>
        <taxon>Agaricomycotina</taxon>
        <taxon>Agaricomycetes</taxon>
        <taxon>Russulales</taxon>
        <taxon>Auriscalpiaceae</taxon>
        <taxon>Artomyces</taxon>
    </lineage>
</organism>
<keyword evidence="2" id="KW-1185">Reference proteome</keyword>
<reference evidence="1" key="1">
    <citation type="submission" date="2021-03" db="EMBL/GenBank/DDBJ databases">
        <authorList>
            <consortium name="DOE Joint Genome Institute"/>
            <person name="Ahrendt S."/>
            <person name="Looney B.P."/>
            <person name="Miyauchi S."/>
            <person name="Morin E."/>
            <person name="Drula E."/>
            <person name="Courty P.E."/>
            <person name="Chicoki N."/>
            <person name="Fauchery L."/>
            <person name="Kohler A."/>
            <person name="Kuo A."/>
            <person name="Labutti K."/>
            <person name="Pangilinan J."/>
            <person name="Lipzen A."/>
            <person name="Riley R."/>
            <person name="Andreopoulos W."/>
            <person name="He G."/>
            <person name="Johnson J."/>
            <person name="Barry K.W."/>
            <person name="Grigoriev I.V."/>
            <person name="Nagy L."/>
            <person name="Hibbett D."/>
            <person name="Henrissat B."/>
            <person name="Matheny P.B."/>
            <person name="Labbe J."/>
            <person name="Martin F."/>
        </authorList>
    </citation>
    <scope>NUCLEOTIDE SEQUENCE</scope>
    <source>
        <strain evidence="1">HHB10654</strain>
    </source>
</reference>
<name>A0ACB8TCF2_9AGAM</name>
<gene>
    <name evidence="1" type="ORF">BV25DRAFT_1605353</name>
</gene>
<dbReference type="Proteomes" id="UP000814140">
    <property type="component" value="Unassembled WGS sequence"/>
</dbReference>
<proteinExistence type="predicted"/>
<accession>A0ACB8TCF2</accession>